<accession>A0A7G9SA53</accession>
<name>A0A7G9SA53_9SPHN</name>
<organism evidence="7 8">
    <name type="scientific">Sphingomonas rhizophila</name>
    <dbReference type="NCBI Taxonomy" id="2071607"/>
    <lineage>
        <taxon>Bacteria</taxon>
        <taxon>Pseudomonadati</taxon>
        <taxon>Pseudomonadota</taxon>
        <taxon>Alphaproteobacteria</taxon>
        <taxon>Sphingomonadales</taxon>
        <taxon>Sphingomonadaceae</taxon>
        <taxon>Sphingomonas</taxon>
    </lineage>
</organism>
<gene>
    <name evidence="7" type="ORF">H9L12_10725</name>
</gene>
<evidence type="ECO:0000313" key="7">
    <source>
        <dbReference type="EMBL" id="QNN64728.1"/>
    </source>
</evidence>
<dbReference type="GO" id="GO:0016987">
    <property type="term" value="F:sigma factor activity"/>
    <property type="evidence" value="ECO:0007669"/>
    <property type="project" value="UniProtKB-KW"/>
</dbReference>
<dbReference type="PANTHER" id="PTHR43133:SF25">
    <property type="entry name" value="RNA POLYMERASE SIGMA FACTOR RFAY-RELATED"/>
    <property type="match status" value="1"/>
</dbReference>
<dbReference type="GO" id="GO:0006352">
    <property type="term" value="P:DNA-templated transcription initiation"/>
    <property type="evidence" value="ECO:0007669"/>
    <property type="project" value="InterPro"/>
</dbReference>
<evidence type="ECO:0000256" key="2">
    <source>
        <dbReference type="ARBA" id="ARBA00023015"/>
    </source>
</evidence>
<dbReference type="SUPFAM" id="SSF88659">
    <property type="entry name" value="Sigma3 and sigma4 domains of RNA polymerase sigma factors"/>
    <property type="match status" value="1"/>
</dbReference>
<protein>
    <submittedName>
        <fullName evidence="7">RNA polymerase sigma factor</fullName>
    </submittedName>
</protein>
<dbReference type="Pfam" id="PF04542">
    <property type="entry name" value="Sigma70_r2"/>
    <property type="match status" value="1"/>
</dbReference>
<evidence type="ECO:0000259" key="5">
    <source>
        <dbReference type="Pfam" id="PF04542"/>
    </source>
</evidence>
<dbReference type="PANTHER" id="PTHR43133">
    <property type="entry name" value="RNA POLYMERASE ECF-TYPE SIGMA FACTO"/>
    <property type="match status" value="1"/>
</dbReference>
<dbReference type="GO" id="GO:0003677">
    <property type="term" value="F:DNA binding"/>
    <property type="evidence" value="ECO:0007669"/>
    <property type="project" value="InterPro"/>
</dbReference>
<proteinExistence type="inferred from homology"/>
<evidence type="ECO:0000259" key="6">
    <source>
        <dbReference type="Pfam" id="PF08281"/>
    </source>
</evidence>
<dbReference type="RefSeq" id="WP_187541727.1">
    <property type="nucleotide sequence ID" value="NZ_CP060717.1"/>
</dbReference>
<feature type="domain" description="RNA polymerase sigma factor 70 region 4 type 2" evidence="6">
    <location>
        <begin position="109"/>
        <end position="158"/>
    </location>
</feature>
<dbReference type="AlphaFoldDB" id="A0A7G9SA53"/>
<dbReference type="EMBL" id="CP060717">
    <property type="protein sequence ID" value="QNN64728.1"/>
    <property type="molecule type" value="Genomic_DNA"/>
</dbReference>
<evidence type="ECO:0000313" key="8">
    <source>
        <dbReference type="Proteomes" id="UP000515955"/>
    </source>
</evidence>
<dbReference type="Pfam" id="PF08281">
    <property type="entry name" value="Sigma70_r4_2"/>
    <property type="match status" value="1"/>
</dbReference>
<dbReference type="InterPro" id="IPR036388">
    <property type="entry name" value="WH-like_DNA-bd_sf"/>
</dbReference>
<dbReference type="InterPro" id="IPR013249">
    <property type="entry name" value="RNA_pol_sigma70_r4_t2"/>
</dbReference>
<keyword evidence="4" id="KW-0804">Transcription</keyword>
<keyword evidence="2" id="KW-0805">Transcription regulation</keyword>
<reference evidence="7 8" key="1">
    <citation type="submission" date="2020-08" db="EMBL/GenBank/DDBJ databases">
        <title>Genome sequence of Sphingomonas rhizophila KACC 19189T.</title>
        <authorList>
            <person name="Hyun D.-W."/>
            <person name="Bae J.-W."/>
        </authorList>
    </citation>
    <scope>NUCLEOTIDE SEQUENCE [LARGE SCALE GENOMIC DNA]</scope>
    <source>
        <strain evidence="7 8">KACC 19189</strain>
    </source>
</reference>
<dbReference type="InterPro" id="IPR007627">
    <property type="entry name" value="RNA_pol_sigma70_r2"/>
</dbReference>
<dbReference type="KEGG" id="srhi:H9L12_10725"/>
<feature type="domain" description="RNA polymerase sigma-70 region 2" evidence="5">
    <location>
        <begin position="12"/>
        <end position="78"/>
    </location>
</feature>
<dbReference type="Proteomes" id="UP000515955">
    <property type="component" value="Chromosome"/>
</dbReference>
<dbReference type="InterPro" id="IPR039425">
    <property type="entry name" value="RNA_pol_sigma-70-like"/>
</dbReference>
<sequence>MASRSELEAQLREHWPRLRRFAYSLSRDAADADDLVQDVAMRAMASCDQWQVGSRFDSWIFRITRNLWIDTVRSRGRRDKHHAPAEAGELVGQDPTPGIEASLDLSTAMKAMQKLPDEQREVIALILIDGLGYREASEVLDLPIGTISSRLARGRTALLELLGE</sequence>
<dbReference type="InterPro" id="IPR013325">
    <property type="entry name" value="RNA_pol_sigma_r2"/>
</dbReference>
<dbReference type="CDD" id="cd06171">
    <property type="entry name" value="Sigma70_r4"/>
    <property type="match status" value="1"/>
</dbReference>
<keyword evidence="3" id="KW-0731">Sigma factor</keyword>
<comment type="similarity">
    <text evidence="1">Belongs to the sigma-70 factor family. ECF subfamily.</text>
</comment>
<dbReference type="SUPFAM" id="SSF88946">
    <property type="entry name" value="Sigma2 domain of RNA polymerase sigma factors"/>
    <property type="match status" value="1"/>
</dbReference>
<evidence type="ECO:0000256" key="1">
    <source>
        <dbReference type="ARBA" id="ARBA00010641"/>
    </source>
</evidence>
<keyword evidence="8" id="KW-1185">Reference proteome</keyword>
<dbReference type="Gene3D" id="1.10.1740.10">
    <property type="match status" value="1"/>
</dbReference>
<dbReference type="Gene3D" id="1.10.10.10">
    <property type="entry name" value="Winged helix-like DNA-binding domain superfamily/Winged helix DNA-binding domain"/>
    <property type="match status" value="1"/>
</dbReference>
<dbReference type="InterPro" id="IPR014284">
    <property type="entry name" value="RNA_pol_sigma-70_dom"/>
</dbReference>
<evidence type="ECO:0000256" key="4">
    <source>
        <dbReference type="ARBA" id="ARBA00023163"/>
    </source>
</evidence>
<dbReference type="InterPro" id="IPR013324">
    <property type="entry name" value="RNA_pol_sigma_r3/r4-like"/>
</dbReference>
<evidence type="ECO:0000256" key="3">
    <source>
        <dbReference type="ARBA" id="ARBA00023082"/>
    </source>
</evidence>
<dbReference type="NCBIfam" id="TIGR02937">
    <property type="entry name" value="sigma70-ECF"/>
    <property type="match status" value="1"/>
</dbReference>